<gene>
    <name evidence="1" type="ORF">SAMN05444370_10342</name>
</gene>
<dbReference type="InterPro" id="IPR016181">
    <property type="entry name" value="Acyl_CoA_acyltransferase"/>
</dbReference>
<protein>
    <submittedName>
        <fullName evidence="1">Uncharacterized protein</fullName>
    </submittedName>
</protein>
<dbReference type="InterPro" id="IPR007434">
    <property type="entry name" value="FemAB-like"/>
</dbReference>
<evidence type="ECO:0000313" key="1">
    <source>
        <dbReference type="EMBL" id="SEA09370.1"/>
    </source>
</evidence>
<dbReference type="Proteomes" id="UP000198703">
    <property type="component" value="Unassembled WGS sequence"/>
</dbReference>
<dbReference type="EMBL" id="FNQM01000003">
    <property type="protein sequence ID" value="SEA09370.1"/>
    <property type="molecule type" value="Genomic_DNA"/>
</dbReference>
<dbReference type="Pfam" id="PF04339">
    <property type="entry name" value="FemAB_like"/>
    <property type="match status" value="1"/>
</dbReference>
<organism evidence="1 2">
    <name type="scientific">Rubrimonas cliftonensis</name>
    <dbReference type="NCBI Taxonomy" id="89524"/>
    <lineage>
        <taxon>Bacteria</taxon>
        <taxon>Pseudomonadati</taxon>
        <taxon>Pseudomonadota</taxon>
        <taxon>Alphaproteobacteria</taxon>
        <taxon>Rhodobacterales</taxon>
        <taxon>Paracoccaceae</taxon>
        <taxon>Rubrimonas</taxon>
    </lineage>
</organism>
<dbReference type="STRING" id="89524.SAMN05444370_10342"/>
<sequence length="397" mass="44485">MADGGRDGTISIEALGSIAAVPAADWDACACPEALDGGRPLDPFTTHRFLLALEESGAASPRAGWAPRHLAARDASGRLLGVTPLYLKSHSQGEYVFDHAWAHAYERAGGDYYPKLQCAVPFTPATGRRLLAHPDAPIDVVEPALLQGAMELARRGDISSLHLTFCTQGEWERGGALGLLQRQDQQFHWESRGYATFEDFLADLASRKRKQLRKEREQATANGVEIVRLTGDALQPEHWDAFWLFYQDTGSRKWGRPYLNRRFFELVQERLREDALLVLCRRDGRWIAGALNFIGRSTLFGRYWGCAEDHPCLHFEACYYQAIDAALELGLTRVEAGAQGAHKLARGYLPTPTYSLHWIADPGFRNAVADYLRREREAVGEEIAFMLDRGPFRRDQA</sequence>
<dbReference type="AlphaFoldDB" id="A0A1H3YCN3"/>
<dbReference type="PANTHER" id="PTHR47017">
    <property type="entry name" value="ACYL-COA"/>
    <property type="match status" value="1"/>
</dbReference>
<dbReference type="SUPFAM" id="SSF55729">
    <property type="entry name" value="Acyl-CoA N-acyltransferases (Nat)"/>
    <property type="match status" value="1"/>
</dbReference>
<keyword evidence="2" id="KW-1185">Reference proteome</keyword>
<dbReference type="OrthoDB" id="9776898at2"/>
<name>A0A1H3YCN3_9RHOB</name>
<proteinExistence type="predicted"/>
<reference evidence="1 2" key="1">
    <citation type="submission" date="2016-10" db="EMBL/GenBank/DDBJ databases">
        <authorList>
            <person name="de Groot N.N."/>
        </authorList>
    </citation>
    <scope>NUCLEOTIDE SEQUENCE [LARGE SCALE GENOMIC DNA]</scope>
    <source>
        <strain evidence="1 2">DSM 15345</strain>
    </source>
</reference>
<dbReference type="RefSeq" id="WP_093250138.1">
    <property type="nucleotide sequence ID" value="NZ_FNQM01000003.1"/>
</dbReference>
<evidence type="ECO:0000313" key="2">
    <source>
        <dbReference type="Proteomes" id="UP000198703"/>
    </source>
</evidence>
<accession>A0A1H3YCN3</accession>
<dbReference type="PANTHER" id="PTHR47017:SF1">
    <property type="entry name" value="ACYL-COA"/>
    <property type="match status" value="1"/>
</dbReference>
<dbReference type="Gene3D" id="3.40.630.30">
    <property type="match status" value="1"/>
</dbReference>